<dbReference type="Proteomes" id="UP000280434">
    <property type="component" value="Unassembled WGS sequence"/>
</dbReference>
<dbReference type="EMBL" id="RBZV01000007">
    <property type="protein sequence ID" value="RKP46459.1"/>
    <property type="molecule type" value="Genomic_DNA"/>
</dbReference>
<organism evidence="1 2">
    <name type="scientific">Trinickia fusca</name>
    <dbReference type="NCBI Taxonomy" id="2419777"/>
    <lineage>
        <taxon>Bacteria</taxon>
        <taxon>Pseudomonadati</taxon>
        <taxon>Pseudomonadota</taxon>
        <taxon>Betaproteobacteria</taxon>
        <taxon>Burkholderiales</taxon>
        <taxon>Burkholderiaceae</taxon>
        <taxon>Trinickia</taxon>
    </lineage>
</organism>
<gene>
    <name evidence="1" type="ORF">D7S89_17700</name>
</gene>
<dbReference type="OrthoDB" id="8586390at2"/>
<protein>
    <submittedName>
        <fullName evidence="1">Uncharacterized protein</fullName>
    </submittedName>
</protein>
<evidence type="ECO:0000313" key="2">
    <source>
        <dbReference type="Proteomes" id="UP000280434"/>
    </source>
</evidence>
<accession>A0A494XE93</accession>
<reference evidence="1 2" key="1">
    <citation type="submission" date="2018-10" db="EMBL/GenBank/DDBJ databases">
        <title>Paraburkholderia sp. 7MK8-2, isolated from soil.</title>
        <authorList>
            <person name="Gao Z.-H."/>
            <person name="Qiu L.-H."/>
        </authorList>
    </citation>
    <scope>NUCLEOTIDE SEQUENCE [LARGE SCALE GENOMIC DNA]</scope>
    <source>
        <strain evidence="1 2">7MK8-2</strain>
    </source>
</reference>
<name>A0A494XE93_9BURK</name>
<comment type="caution">
    <text evidence="1">The sequence shown here is derived from an EMBL/GenBank/DDBJ whole genome shotgun (WGS) entry which is preliminary data.</text>
</comment>
<sequence>MSHVTAVNVPAKNEIRASNDQIGQLRDFQSKNWAIGLNGDTLAPDGFLVFFTERNLPFQYYVRSRGVNVGEPSAYQANIATLTQYINNIRASETTLVNSVIAELELYKARNWAIGLNGSTLQPDNFLPFFGTRGIPFAYYVRSGGVDLGSPDAYDVNIKNLQRYLAEV</sequence>
<dbReference type="RefSeq" id="WP_121279314.1">
    <property type="nucleotide sequence ID" value="NZ_RBZV01000007.1"/>
</dbReference>
<proteinExistence type="predicted"/>
<keyword evidence="2" id="KW-1185">Reference proteome</keyword>
<evidence type="ECO:0000313" key="1">
    <source>
        <dbReference type="EMBL" id="RKP46459.1"/>
    </source>
</evidence>
<dbReference type="AlphaFoldDB" id="A0A494XE93"/>